<comment type="caution">
    <text evidence="1">The sequence shown here is derived from an EMBL/GenBank/DDBJ whole genome shotgun (WGS) entry which is preliminary data.</text>
</comment>
<proteinExistence type="predicted"/>
<evidence type="ECO:0000313" key="1">
    <source>
        <dbReference type="EMBL" id="GAA1691533.1"/>
    </source>
</evidence>
<dbReference type="RefSeq" id="WP_344491262.1">
    <property type="nucleotide sequence ID" value="NZ_BAAAQF010000023.1"/>
</dbReference>
<evidence type="ECO:0000313" key="2">
    <source>
        <dbReference type="Proteomes" id="UP001499851"/>
    </source>
</evidence>
<protein>
    <submittedName>
        <fullName evidence="1">Uncharacterized protein</fullName>
    </submittedName>
</protein>
<dbReference type="EMBL" id="BAAAQF010000023">
    <property type="protein sequence ID" value="GAA1691533.1"/>
    <property type="molecule type" value="Genomic_DNA"/>
</dbReference>
<accession>A0ABN2HQ97</accession>
<sequence length="99" mass="11022">MSVNIHLNLYVGNLESPDEADRVRAAVDLVLKDHGIESWMVVRVAHDPPSVTARSEPYPIIISGFGRWSPTFERDVDQSIHAVAPGARISLDWGFPDEE</sequence>
<reference evidence="1 2" key="1">
    <citation type="journal article" date="2019" name="Int. J. Syst. Evol. Microbiol.">
        <title>The Global Catalogue of Microorganisms (GCM) 10K type strain sequencing project: providing services to taxonomists for standard genome sequencing and annotation.</title>
        <authorList>
            <consortium name="The Broad Institute Genomics Platform"/>
            <consortium name="The Broad Institute Genome Sequencing Center for Infectious Disease"/>
            <person name="Wu L."/>
            <person name="Ma J."/>
        </authorList>
    </citation>
    <scope>NUCLEOTIDE SEQUENCE [LARGE SCALE GENOMIC DNA]</scope>
    <source>
        <strain evidence="1 2">JCM 16001</strain>
    </source>
</reference>
<dbReference type="Proteomes" id="UP001499851">
    <property type="component" value="Unassembled WGS sequence"/>
</dbReference>
<organism evidence="1 2">
    <name type="scientific">Glycomyces endophyticus</name>
    <dbReference type="NCBI Taxonomy" id="480996"/>
    <lineage>
        <taxon>Bacteria</taxon>
        <taxon>Bacillati</taxon>
        <taxon>Actinomycetota</taxon>
        <taxon>Actinomycetes</taxon>
        <taxon>Glycomycetales</taxon>
        <taxon>Glycomycetaceae</taxon>
        <taxon>Glycomyces</taxon>
    </lineage>
</organism>
<gene>
    <name evidence="1" type="ORF">GCM10009830_44110</name>
</gene>
<keyword evidence="2" id="KW-1185">Reference proteome</keyword>
<name>A0ABN2HQ97_9ACTN</name>